<dbReference type="CDD" id="cd03789">
    <property type="entry name" value="GT9_LPS_heptosyltransferase"/>
    <property type="match status" value="1"/>
</dbReference>
<dbReference type="AlphaFoldDB" id="A0A7W9ZL73"/>
<evidence type="ECO:0000259" key="1">
    <source>
        <dbReference type="Pfam" id="PF00535"/>
    </source>
</evidence>
<keyword evidence="3" id="KW-1185">Reference proteome</keyword>
<dbReference type="Pfam" id="PF00535">
    <property type="entry name" value="Glycos_transf_2"/>
    <property type="match status" value="1"/>
</dbReference>
<dbReference type="Gene3D" id="3.40.50.2000">
    <property type="entry name" value="Glycogen Phosphorylase B"/>
    <property type="match status" value="2"/>
</dbReference>
<dbReference type="Pfam" id="PF20706">
    <property type="entry name" value="GT4-conflict"/>
    <property type="match status" value="1"/>
</dbReference>
<dbReference type="InterPro" id="IPR029044">
    <property type="entry name" value="Nucleotide-diphossugar_trans"/>
</dbReference>
<dbReference type="CDD" id="cd01635">
    <property type="entry name" value="Glycosyltransferase_GTB-type"/>
    <property type="match status" value="1"/>
</dbReference>
<feature type="domain" description="Glycosyltransferase 2-like" evidence="1">
    <location>
        <begin position="5"/>
        <end position="135"/>
    </location>
</feature>
<dbReference type="PANTHER" id="PTHR46656:SF3">
    <property type="entry name" value="PUTATIVE-RELATED"/>
    <property type="match status" value="1"/>
</dbReference>
<dbReference type="SUPFAM" id="SSF53448">
    <property type="entry name" value="Nucleotide-diphospho-sugar transferases"/>
    <property type="match status" value="1"/>
</dbReference>
<evidence type="ECO:0000313" key="2">
    <source>
        <dbReference type="EMBL" id="MBB6212274.1"/>
    </source>
</evidence>
<keyword evidence="2" id="KW-0808">Transferase</keyword>
<dbReference type="Pfam" id="PF13489">
    <property type="entry name" value="Methyltransf_23"/>
    <property type="match status" value="1"/>
</dbReference>
<evidence type="ECO:0000313" key="3">
    <source>
        <dbReference type="Proteomes" id="UP000544872"/>
    </source>
</evidence>
<gene>
    <name evidence="2" type="ORF">FHS48_003724</name>
</gene>
<dbReference type="Gene3D" id="3.90.550.10">
    <property type="entry name" value="Spore Coat Polysaccharide Biosynthesis Protein SpsA, Chain A"/>
    <property type="match status" value="1"/>
</dbReference>
<dbReference type="InterPro" id="IPR001173">
    <property type="entry name" value="Glyco_trans_2-like"/>
</dbReference>
<dbReference type="SUPFAM" id="SSF53756">
    <property type="entry name" value="UDP-Glycosyltransferase/glycogen phosphorylase"/>
    <property type="match status" value="2"/>
</dbReference>
<dbReference type="RefSeq" id="WP_184265946.1">
    <property type="nucleotide sequence ID" value="NZ_JACIIX010000020.1"/>
</dbReference>
<dbReference type="CDD" id="cd00761">
    <property type="entry name" value="Glyco_tranf_GTA_type"/>
    <property type="match status" value="1"/>
</dbReference>
<dbReference type="PANTHER" id="PTHR46656">
    <property type="entry name" value="PUTATIVE-RELATED"/>
    <property type="match status" value="1"/>
</dbReference>
<protein>
    <submittedName>
        <fullName evidence="2">ADP-heptose:LPS heptosyltransferase</fullName>
    </submittedName>
</protein>
<name>A0A7W9ZL73_NOVIT</name>
<dbReference type="EMBL" id="JACIIX010000020">
    <property type="protein sequence ID" value="MBB6212274.1"/>
    <property type="molecule type" value="Genomic_DNA"/>
</dbReference>
<dbReference type="InterPro" id="IPR002201">
    <property type="entry name" value="Glyco_trans_9"/>
</dbReference>
<proteinExistence type="predicted"/>
<dbReference type="InterPro" id="IPR029063">
    <property type="entry name" value="SAM-dependent_MTases_sf"/>
</dbReference>
<dbReference type="Gene3D" id="3.40.50.150">
    <property type="entry name" value="Vaccinia Virus protein VP39"/>
    <property type="match status" value="1"/>
</dbReference>
<reference evidence="2 3" key="1">
    <citation type="submission" date="2020-08" db="EMBL/GenBank/DDBJ databases">
        <title>Genomic Encyclopedia of Type Strains, Phase IV (KMG-IV): sequencing the most valuable type-strain genomes for metagenomic binning, comparative biology and taxonomic classification.</title>
        <authorList>
            <person name="Goeker M."/>
        </authorList>
    </citation>
    <scope>NUCLEOTIDE SEQUENCE [LARGE SCALE GENOMIC DNA]</scope>
    <source>
        <strain evidence="2 3">DSM 11590</strain>
    </source>
</reference>
<dbReference type="Proteomes" id="UP000544872">
    <property type="component" value="Unassembled WGS sequence"/>
</dbReference>
<dbReference type="GO" id="GO:0016757">
    <property type="term" value="F:glycosyltransferase activity"/>
    <property type="evidence" value="ECO:0007669"/>
    <property type="project" value="InterPro"/>
</dbReference>
<dbReference type="SUPFAM" id="SSF53335">
    <property type="entry name" value="S-adenosyl-L-methionine-dependent methyltransferases"/>
    <property type="match status" value="1"/>
</dbReference>
<accession>A0A7W9ZL73</accession>
<organism evidence="2 3">
    <name type="scientific">Novispirillum itersonii</name>
    <name type="common">Aquaspirillum itersonii</name>
    <dbReference type="NCBI Taxonomy" id="189"/>
    <lineage>
        <taxon>Bacteria</taxon>
        <taxon>Pseudomonadati</taxon>
        <taxon>Pseudomonadota</taxon>
        <taxon>Alphaproteobacteria</taxon>
        <taxon>Rhodospirillales</taxon>
        <taxon>Novispirillaceae</taxon>
        <taxon>Novispirillum</taxon>
    </lineage>
</organism>
<comment type="caution">
    <text evidence="2">The sequence shown here is derived from an EMBL/GenBank/DDBJ whole genome shotgun (WGS) entry which is preliminary data.</text>
</comment>
<dbReference type="Pfam" id="PF01075">
    <property type="entry name" value="Glyco_transf_9"/>
    <property type="match status" value="1"/>
</dbReference>
<sequence>MPLASCIMPTSGRRAFLPQAIRLFQAQDWPSKELIVLDNGAQPVADLLPDDPAIRYVREQPGQPLGQLRNRACAEARGEFLLHWDDDDWYAPWRIRYQVDALRNSDADICGIDRVYFMDEERRRAWQYVYPADRDRWVCGATLCFRRDYWQANPFRPIHVGEDSRFVQDAGAARIAVLPETGFFIGRVHADNTSPKQTRAPLWHPKPFEQVQALKQTAAPNPGPAPSSQAGGAMLVAGGGIGDILRTTPLIRVLHQLGHEVDVLLLADYPGVADLLRGAPEIRDLWVSSPGKAARAVPRREYGVVLYNSFGAPGLTGIRGTVSTLRFDPARWNRHGDSACVAELAQSLGWHGPLPLPFARPSERRFDLPTGTIALHPGCKPGWPWKRWHGFDQLAARFPHVAVVGTAEDLETGGTYFRQPFQWPAHARIFAGALDLPDTAALLSQCAALVSNDSGLMHLGAALGIPTFGIFGITSPAREAMPVPSMTSITKGLPCEAACRRRSWGRKDCSHHLECLKSLTADAVATRVTTALSHPQPPAPVRNEESMPPISVNYYGYMFDASGYGQAARTYVHALHRAGIRLSVVDLGVKPAQVDDPLVRSLLGRDPQADFQLFHGIPPQWAQRAFPFRPQDVIAMTVWETDTMPQTWRPALSHAGDVWLPCRFNVEVFGRALKAEPFLLPHARTPTVDPAALPIAEIGPEDWVCYSVFEWQERKDPDAMLEAFLTAFPETDDAVLVLKTSGAAAKAAARSLEQARKKTGSEGRVILCCTGWSDAELAALHERGDCYLSLHRGEGWGYPLFEAACRGKPVVAPHYSGPADFLDSEAHPPVRHHPAAVTQPYTYYTRRMKWARADVAHAAEVLRQIHDNRDAAAAKARTAAEQINLRFSLDAIGQRAKARLTELLARKGGAPELTALLTADPILKADGTEPVGKTAAPIPGAWYDANYFEHGRTSNWSQGYHWKLFAGVFQDTAAYLTELLPDTVTVLDAGCAKGFLVRTLRQAGRQAWGFDHSPWAIDRADPMAQPHLSLAGVDDVVFDRSYDLITAMSLLEKLTEDQCRTFLSRAAGRGKTLFAVIAIPPDGEDTTALDGDRDQSRVTLRPAHWWEDLFAGCGWVPHPAQTAARAHPLPRRMGWQVFLRASGSAQP</sequence>